<evidence type="ECO:0000256" key="8">
    <source>
        <dbReference type="ARBA" id="ARBA00022763"/>
    </source>
</evidence>
<keyword evidence="6" id="KW-0004">4Fe-4S</keyword>
<evidence type="ECO:0000256" key="1">
    <source>
        <dbReference type="ARBA" id="ARBA00000843"/>
    </source>
</evidence>
<evidence type="ECO:0000256" key="13">
    <source>
        <dbReference type="ARBA" id="ARBA00023295"/>
    </source>
</evidence>
<evidence type="ECO:0000256" key="5">
    <source>
        <dbReference type="ARBA" id="ARBA00022023"/>
    </source>
</evidence>
<dbReference type="GO" id="GO:0032357">
    <property type="term" value="F:oxidized purine DNA binding"/>
    <property type="evidence" value="ECO:0007669"/>
    <property type="project" value="TreeGrafter"/>
</dbReference>
<dbReference type="InterPro" id="IPR003651">
    <property type="entry name" value="Endonuclease3_FeS-loop_motif"/>
</dbReference>
<dbReference type="InterPro" id="IPR004036">
    <property type="entry name" value="Endonuclease-III-like_CS2"/>
</dbReference>
<comment type="similarity">
    <text evidence="3 14">Belongs to the Nth/MutY family.</text>
</comment>
<name>A0A1X7API3_9GAMM</name>
<dbReference type="EMBL" id="FWPT01000011">
    <property type="protein sequence ID" value="SMA50165.1"/>
    <property type="molecule type" value="Genomic_DNA"/>
</dbReference>
<proteinExistence type="inferred from homology"/>
<dbReference type="GO" id="GO:0051539">
    <property type="term" value="F:4 iron, 4 sulfur cluster binding"/>
    <property type="evidence" value="ECO:0007669"/>
    <property type="project" value="UniProtKB-UniRule"/>
</dbReference>
<dbReference type="Gene3D" id="3.90.79.10">
    <property type="entry name" value="Nucleoside Triphosphate Pyrophosphohydrolase"/>
    <property type="match status" value="1"/>
</dbReference>
<dbReference type="GO" id="GO:0006298">
    <property type="term" value="P:mismatch repair"/>
    <property type="evidence" value="ECO:0007669"/>
    <property type="project" value="TreeGrafter"/>
</dbReference>
<evidence type="ECO:0000313" key="17">
    <source>
        <dbReference type="Proteomes" id="UP000196573"/>
    </source>
</evidence>
<organism evidence="16 17">
    <name type="scientific">Parendozoicomonas haliclonae</name>
    <dbReference type="NCBI Taxonomy" id="1960125"/>
    <lineage>
        <taxon>Bacteria</taxon>
        <taxon>Pseudomonadati</taxon>
        <taxon>Pseudomonadota</taxon>
        <taxon>Gammaproteobacteria</taxon>
        <taxon>Oceanospirillales</taxon>
        <taxon>Endozoicomonadaceae</taxon>
        <taxon>Parendozoicomonas</taxon>
    </lineage>
</organism>
<keyword evidence="11" id="KW-0411">Iron-sulfur</keyword>
<keyword evidence="12" id="KW-0234">DNA repair</keyword>
<keyword evidence="9 16" id="KW-0378">Hydrolase</keyword>
<keyword evidence="17" id="KW-1185">Reference proteome</keyword>
<dbReference type="Pfam" id="PF00633">
    <property type="entry name" value="HHH"/>
    <property type="match status" value="1"/>
</dbReference>
<dbReference type="NCBIfam" id="NF008132">
    <property type="entry name" value="PRK10880.1"/>
    <property type="match status" value="1"/>
</dbReference>
<dbReference type="Proteomes" id="UP000196573">
    <property type="component" value="Unassembled WGS sequence"/>
</dbReference>
<evidence type="ECO:0000256" key="2">
    <source>
        <dbReference type="ARBA" id="ARBA00002933"/>
    </source>
</evidence>
<dbReference type="InterPro" id="IPR004035">
    <property type="entry name" value="Endouclease-III_FeS-bd_BS"/>
</dbReference>
<gene>
    <name evidence="16" type="primary">mutY</name>
    <name evidence="16" type="ORF">EHSB41UT_03956</name>
</gene>
<dbReference type="InterPro" id="IPR029119">
    <property type="entry name" value="MutY_C"/>
</dbReference>
<evidence type="ECO:0000256" key="9">
    <source>
        <dbReference type="ARBA" id="ARBA00022801"/>
    </source>
</evidence>
<dbReference type="InterPro" id="IPR000445">
    <property type="entry name" value="HhH_motif"/>
</dbReference>
<dbReference type="GO" id="GO:0034039">
    <property type="term" value="F:8-oxo-7,8-dihydroguanine DNA N-glycosylase activity"/>
    <property type="evidence" value="ECO:0007669"/>
    <property type="project" value="TreeGrafter"/>
</dbReference>
<evidence type="ECO:0000256" key="6">
    <source>
        <dbReference type="ARBA" id="ARBA00022485"/>
    </source>
</evidence>
<dbReference type="NCBIfam" id="TIGR01084">
    <property type="entry name" value="mutY"/>
    <property type="match status" value="1"/>
</dbReference>
<evidence type="ECO:0000256" key="10">
    <source>
        <dbReference type="ARBA" id="ARBA00023004"/>
    </source>
</evidence>
<accession>A0A1X7API3</accession>
<dbReference type="Pfam" id="PF14815">
    <property type="entry name" value="NUDIX_4"/>
    <property type="match status" value="1"/>
</dbReference>
<dbReference type="RefSeq" id="WP_087112767.1">
    <property type="nucleotide sequence ID" value="NZ_CBCSCN010000013.1"/>
</dbReference>
<dbReference type="EC" id="3.2.2.31" evidence="4 14"/>
<comment type="function">
    <text evidence="2">Adenine glycosylase active on G-A mispairs. MutY also corrects error-prone DNA synthesis past GO lesions which are due to the oxidatively damaged form of guanine: 7,8-dihydro-8-oxoguanine (8-oxo-dGTP).</text>
</comment>
<evidence type="ECO:0000313" key="16">
    <source>
        <dbReference type="EMBL" id="SMA50165.1"/>
    </source>
</evidence>
<dbReference type="InterPro" id="IPR011257">
    <property type="entry name" value="DNA_glycosylase"/>
</dbReference>
<evidence type="ECO:0000259" key="15">
    <source>
        <dbReference type="SMART" id="SM00478"/>
    </source>
</evidence>
<dbReference type="PROSITE" id="PS00764">
    <property type="entry name" value="ENDONUCLEASE_III_1"/>
    <property type="match status" value="1"/>
</dbReference>
<dbReference type="InterPro" id="IPR015797">
    <property type="entry name" value="NUDIX_hydrolase-like_dom_sf"/>
</dbReference>
<dbReference type="PROSITE" id="PS01155">
    <property type="entry name" value="ENDONUCLEASE_III_2"/>
    <property type="match status" value="1"/>
</dbReference>
<dbReference type="SUPFAM" id="SSF55811">
    <property type="entry name" value="Nudix"/>
    <property type="match status" value="1"/>
</dbReference>
<dbReference type="GO" id="GO:0035485">
    <property type="term" value="F:adenine/guanine mispair binding"/>
    <property type="evidence" value="ECO:0007669"/>
    <property type="project" value="TreeGrafter"/>
</dbReference>
<keyword evidence="13 14" id="KW-0326">Glycosidase</keyword>
<dbReference type="GO" id="GO:0046872">
    <property type="term" value="F:metal ion binding"/>
    <property type="evidence" value="ECO:0007669"/>
    <property type="project" value="UniProtKB-UniRule"/>
</dbReference>
<keyword evidence="10 14" id="KW-0408">Iron</keyword>
<evidence type="ECO:0000256" key="3">
    <source>
        <dbReference type="ARBA" id="ARBA00008343"/>
    </source>
</evidence>
<evidence type="ECO:0000256" key="7">
    <source>
        <dbReference type="ARBA" id="ARBA00022723"/>
    </source>
</evidence>
<dbReference type="Gene3D" id="1.10.1670.10">
    <property type="entry name" value="Helix-hairpin-Helix base-excision DNA repair enzymes (C-terminal)"/>
    <property type="match status" value="1"/>
</dbReference>
<dbReference type="SMART" id="SM00478">
    <property type="entry name" value="ENDO3c"/>
    <property type="match status" value="1"/>
</dbReference>
<comment type="cofactor">
    <cofactor evidence="14">
        <name>[4Fe-4S] cluster</name>
        <dbReference type="ChEBI" id="CHEBI:49883"/>
    </cofactor>
    <text evidence="14">Binds 1 [4Fe-4S] cluster.</text>
</comment>
<evidence type="ECO:0000256" key="12">
    <source>
        <dbReference type="ARBA" id="ARBA00023204"/>
    </source>
</evidence>
<dbReference type="InterPro" id="IPR044298">
    <property type="entry name" value="MIG/MutY"/>
</dbReference>
<dbReference type="InterPro" id="IPR005760">
    <property type="entry name" value="A/G_AdeGlyc_MutY"/>
</dbReference>
<dbReference type="CDD" id="cd03431">
    <property type="entry name" value="NUDIX_DNA_Glycosylase_C-MutY"/>
    <property type="match status" value="1"/>
</dbReference>
<keyword evidence="8 14" id="KW-0227">DNA damage</keyword>
<dbReference type="PANTHER" id="PTHR42944">
    <property type="entry name" value="ADENINE DNA GLYCOSYLASE"/>
    <property type="match status" value="1"/>
</dbReference>
<dbReference type="OrthoDB" id="9802365at2"/>
<reference evidence="16 17" key="1">
    <citation type="submission" date="2017-03" db="EMBL/GenBank/DDBJ databases">
        <authorList>
            <person name="Afonso C.L."/>
            <person name="Miller P.J."/>
            <person name="Scott M.A."/>
            <person name="Spackman E."/>
            <person name="Goraichik I."/>
            <person name="Dimitrov K.M."/>
            <person name="Suarez D.L."/>
            <person name="Swayne D.E."/>
        </authorList>
    </citation>
    <scope>NUCLEOTIDE SEQUENCE [LARGE SCALE GENOMIC DNA]</scope>
    <source>
        <strain evidence="16">SB41UT1</strain>
    </source>
</reference>
<evidence type="ECO:0000256" key="11">
    <source>
        <dbReference type="ARBA" id="ARBA00023014"/>
    </source>
</evidence>
<comment type="catalytic activity">
    <reaction evidence="1 14">
        <text>Hydrolyzes free adenine bases from 7,8-dihydro-8-oxoguanine:adenine mismatched double-stranded DNA, leaving an apurinic site.</text>
        <dbReference type="EC" id="3.2.2.31"/>
    </reaction>
</comment>
<sequence length="352" mass="39623">MPETAAIQNAIFHWFDQYGRKHLPWQQNITPYRVWLSEVMLQQTTVAAVIPYFERFTETFPTVADLAAGDVDTVLQLWSGLGYYSRARNLHKAAQMVVNEFGGQFPRSLDDLQKLPGVGRSTAGAIASISMGIKASILDGNVKRVLARLHAVHGWPGKSSVAKELWEITDRYTPDTRLPDWTQAMMDMGATLCTRSKPKCAECPISQWCVAHAEGRETSYPEPKPKKELPEKHVRMLMLLNENGQVLLEKRPPTGIWGGLWSFPEFSAEGDLAETLNETLAMQLTDAEVWNSFRHTFSHYHLHIEPVKAFTEGTANQISDRPDTRWIDLQEALSVGLASPVKKLLQNLLKSL</sequence>
<dbReference type="Gene3D" id="1.10.340.30">
    <property type="entry name" value="Hypothetical protein, domain 2"/>
    <property type="match status" value="1"/>
</dbReference>
<feature type="domain" description="HhH-GPD" evidence="15">
    <location>
        <begin position="40"/>
        <end position="191"/>
    </location>
</feature>
<evidence type="ECO:0000256" key="4">
    <source>
        <dbReference type="ARBA" id="ARBA00012045"/>
    </source>
</evidence>
<dbReference type="AlphaFoldDB" id="A0A1X7API3"/>
<keyword evidence="7" id="KW-0479">Metal-binding</keyword>
<dbReference type="Pfam" id="PF10576">
    <property type="entry name" value="EndIII_4Fe-2S"/>
    <property type="match status" value="1"/>
</dbReference>
<protein>
    <recommendedName>
        <fullName evidence="5 14">Adenine DNA glycosylase</fullName>
        <ecNumber evidence="4 14">3.2.2.31</ecNumber>
    </recommendedName>
</protein>
<evidence type="ECO:0000256" key="14">
    <source>
        <dbReference type="RuleBase" id="RU365096"/>
    </source>
</evidence>
<dbReference type="GO" id="GO:0006284">
    <property type="term" value="P:base-excision repair"/>
    <property type="evidence" value="ECO:0007669"/>
    <property type="project" value="UniProtKB-UniRule"/>
</dbReference>
<dbReference type="Pfam" id="PF00730">
    <property type="entry name" value="HhH-GPD"/>
    <property type="match status" value="1"/>
</dbReference>
<dbReference type="InterPro" id="IPR003265">
    <property type="entry name" value="HhH-GPD_domain"/>
</dbReference>
<dbReference type="SUPFAM" id="SSF48150">
    <property type="entry name" value="DNA-glycosylase"/>
    <property type="match status" value="1"/>
</dbReference>
<dbReference type="GO" id="GO:0000701">
    <property type="term" value="F:purine-specific mismatch base pair DNA N-glycosylase activity"/>
    <property type="evidence" value="ECO:0007669"/>
    <property type="project" value="UniProtKB-EC"/>
</dbReference>
<dbReference type="InterPro" id="IPR023170">
    <property type="entry name" value="HhH_base_excis_C"/>
</dbReference>
<dbReference type="CDD" id="cd00056">
    <property type="entry name" value="ENDO3c"/>
    <property type="match status" value="1"/>
</dbReference>
<dbReference type="FunFam" id="1.10.340.30:FF:000002">
    <property type="entry name" value="Adenine DNA glycosylase"/>
    <property type="match status" value="1"/>
</dbReference>
<dbReference type="PANTHER" id="PTHR42944:SF1">
    <property type="entry name" value="ADENINE DNA GLYCOSYLASE"/>
    <property type="match status" value="1"/>
</dbReference>